<feature type="transmembrane region" description="Helical" evidence="17">
    <location>
        <begin position="116"/>
        <end position="138"/>
    </location>
</feature>
<comment type="caution">
    <text evidence="18">The sequence shown here is derived from an EMBL/GenBank/DDBJ whole genome shotgun (WGS) entry which is preliminary data.</text>
</comment>
<dbReference type="EMBL" id="SLUL01000005">
    <property type="protein sequence ID" value="TCL50237.1"/>
    <property type="molecule type" value="Genomic_DNA"/>
</dbReference>
<keyword evidence="18" id="KW-0131">Cell cycle</keyword>
<evidence type="ECO:0000256" key="2">
    <source>
        <dbReference type="ARBA" id="ARBA00022676"/>
    </source>
</evidence>
<evidence type="ECO:0000256" key="1">
    <source>
        <dbReference type="ARBA" id="ARBA00004141"/>
    </source>
</evidence>
<feature type="transmembrane region" description="Helical" evidence="17">
    <location>
        <begin position="172"/>
        <end position="189"/>
    </location>
</feature>
<proteinExistence type="inferred from homology"/>
<feature type="transmembrane region" description="Helical" evidence="17">
    <location>
        <begin position="318"/>
        <end position="337"/>
    </location>
</feature>
<sequence>MDKQLFKKIIKSYDYPLIIAVFLLSLFGLIMVYSASMITAVVRYHTASDYFFQKQKWALILGTIAFLVTAFVPYKIYATKKVLQFIFFALPISLILVILIGYTANNATSWFKIGSFGIQPAEFAKLGLIVYLSGVFANKQKKLHHSAKDALFPIYYMLFICILIAAQPDFGTAFIIFVIASTIIVCSAISKKLLFKQILFLLFLCLLASPFVLSVWWDEIFSEERLSRIDGFLHPFEHAEDEGFQLINSYFAIANGGLKGLGLGQSIQKYGYLPEAHTDFIMAVIAEELGLFGVMFVLLLLSFIVLRGLLLARKCQDAFGSLLAIGISTMIAIQSFVNLGGLTGLIPITGVTLPFVSYGGSSLVLLMLSVGVLANISMFAKYELTYKRPSARKNFQKNHVSFH</sequence>
<protein>
    <recommendedName>
        <fullName evidence="12">Probable peptidoglycan glycosyltransferase FtsW</fullName>
        <ecNumber evidence="14">2.4.99.28</ecNumber>
    </recommendedName>
    <alternativeName>
        <fullName evidence="13">Cell division protein FtsW</fullName>
    </alternativeName>
    <alternativeName>
        <fullName evidence="10">Cell wall polymerase</fullName>
    </alternativeName>
    <alternativeName>
        <fullName evidence="9">Peptidoglycan polymerase</fullName>
    </alternativeName>
</protein>
<evidence type="ECO:0000256" key="11">
    <source>
        <dbReference type="ARBA" id="ARBA00038053"/>
    </source>
</evidence>
<dbReference type="GO" id="GO:0051301">
    <property type="term" value="P:cell division"/>
    <property type="evidence" value="ECO:0007669"/>
    <property type="project" value="UniProtKB-KW"/>
</dbReference>
<comment type="catalytic activity">
    <reaction evidence="15">
        <text>[GlcNAc-(1-&gt;4)-Mur2Ac(oyl-L-Ala-gamma-D-Glu-L-Lys-D-Ala-D-Ala)](n)-di-trans,octa-cis-undecaprenyl diphosphate + beta-D-GlcNAc-(1-&gt;4)-Mur2Ac(oyl-L-Ala-gamma-D-Glu-L-Lys-D-Ala-D-Ala)-di-trans,octa-cis-undecaprenyl diphosphate = [GlcNAc-(1-&gt;4)-Mur2Ac(oyl-L-Ala-gamma-D-Glu-L-Lys-D-Ala-D-Ala)](n+1)-di-trans,octa-cis-undecaprenyl diphosphate + di-trans,octa-cis-undecaprenyl diphosphate + H(+)</text>
        <dbReference type="Rhea" id="RHEA:23708"/>
        <dbReference type="Rhea" id="RHEA-COMP:9602"/>
        <dbReference type="Rhea" id="RHEA-COMP:9603"/>
        <dbReference type="ChEBI" id="CHEBI:15378"/>
        <dbReference type="ChEBI" id="CHEBI:58405"/>
        <dbReference type="ChEBI" id="CHEBI:60033"/>
        <dbReference type="ChEBI" id="CHEBI:78435"/>
        <dbReference type="EC" id="2.4.99.28"/>
    </reaction>
</comment>
<keyword evidence="2" id="KW-0328">Glycosyltransferase</keyword>
<comment type="function">
    <text evidence="16">Peptidoglycan polymerase that is essential for cell division.</text>
</comment>
<feature type="transmembrane region" description="Helical" evidence="17">
    <location>
        <begin position="85"/>
        <end position="104"/>
    </location>
</feature>
<feature type="transmembrane region" description="Helical" evidence="17">
    <location>
        <begin position="150"/>
        <end position="166"/>
    </location>
</feature>
<dbReference type="GO" id="GO:0008955">
    <property type="term" value="F:peptidoglycan glycosyltransferase activity"/>
    <property type="evidence" value="ECO:0007669"/>
    <property type="project" value="UniProtKB-EC"/>
</dbReference>
<keyword evidence="6" id="KW-0573">Peptidoglycan synthesis</keyword>
<dbReference type="InterPro" id="IPR018365">
    <property type="entry name" value="Cell_cycle_FtsW-rel_CS"/>
</dbReference>
<dbReference type="GO" id="GO:0032153">
    <property type="term" value="C:cell division site"/>
    <property type="evidence" value="ECO:0007669"/>
    <property type="project" value="TreeGrafter"/>
</dbReference>
<keyword evidence="18" id="KW-0132">Cell division</keyword>
<dbReference type="OrthoDB" id="9768187at2"/>
<evidence type="ECO:0000256" key="3">
    <source>
        <dbReference type="ARBA" id="ARBA00022679"/>
    </source>
</evidence>
<feature type="transmembrane region" description="Helical" evidence="17">
    <location>
        <begin position="198"/>
        <end position="217"/>
    </location>
</feature>
<evidence type="ECO:0000256" key="17">
    <source>
        <dbReference type="SAM" id="Phobius"/>
    </source>
</evidence>
<evidence type="ECO:0000256" key="14">
    <source>
        <dbReference type="ARBA" id="ARBA00044770"/>
    </source>
</evidence>
<dbReference type="GO" id="GO:0005886">
    <property type="term" value="C:plasma membrane"/>
    <property type="evidence" value="ECO:0007669"/>
    <property type="project" value="TreeGrafter"/>
</dbReference>
<evidence type="ECO:0000256" key="15">
    <source>
        <dbReference type="ARBA" id="ARBA00049902"/>
    </source>
</evidence>
<feature type="transmembrane region" description="Helical" evidence="17">
    <location>
        <begin position="12"/>
        <end position="37"/>
    </location>
</feature>
<dbReference type="PANTHER" id="PTHR30474:SF2">
    <property type="entry name" value="PEPTIDOGLYCAN GLYCOSYLTRANSFERASE FTSW-RELATED"/>
    <property type="match status" value="1"/>
</dbReference>
<evidence type="ECO:0000256" key="16">
    <source>
        <dbReference type="ARBA" id="ARBA00049966"/>
    </source>
</evidence>
<dbReference type="AlphaFoldDB" id="A0A4V2QAB2"/>
<dbReference type="PROSITE" id="PS00428">
    <property type="entry name" value="FTSW_RODA_SPOVE"/>
    <property type="match status" value="1"/>
</dbReference>
<dbReference type="GO" id="GO:0009252">
    <property type="term" value="P:peptidoglycan biosynthetic process"/>
    <property type="evidence" value="ECO:0007669"/>
    <property type="project" value="UniProtKB-KW"/>
</dbReference>
<evidence type="ECO:0000256" key="6">
    <source>
        <dbReference type="ARBA" id="ARBA00022984"/>
    </source>
</evidence>
<keyword evidence="3" id="KW-0808">Transferase</keyword>
<feature type="transmembrane region" description="Helical" evidence="17">
    <location>
        <begin position="280"/>
        <end position="306"/>
    </location>
</feature>
<dbReference type="EC" id="2.4.99.28" evidence="14"/>
<gene>
    <name evidence="18" type="ORF">EDD69_10533</name>
</gene>
<evidence type="ECO:0000256" key="4">
    <source>
        <dbReference type="ARBA" id="ARBA00022692"/>
    </source>
</evidence>
<dbReference type="GO" id="GO:0008360">
    <property type="term" value="P:regulation of cell shape"/>
    <property type="evidence" value="ECO:0007669"/>
    <property type="project" value="UniProtKB-KW"/>
</dbReference>
<keyword evidence="7 17" id="KW-1133">Transmembrane helix</keyword>
<feature type="transmembrane region" description="Helical" evidence="17">
    <location>
        <begin position="57"/>
        <end position="78"/>
    </location>
</feature>
<keyword evidence="19" id="KW-1185">Reference proteome</keyword>
<feature type="transmembrane region" description="Helical" evidence="17">
    <location>
        <begin position="357"/>
        <end position="380"/>
    </location>
</feature>
<evidence type="ECO:0000256" key="8">
    <source>
        <dbReference type="ARBA" id="ARBA00023136"/>
    </source>
</evidence>
<evidence type="ECO:0000256" key="13">
    <source>
        <dbReference type="ARBA" id="ARBA00041418"/>
    </source>
</evidence>
<keyword evidence="5" id="KW-0133">Cell shape</keyword>
<dbReference type="Pfam" id="PF01098">
    <property type="entry name" value="FTSW_RODA_SPOVE"/>
    <property type="match status" value="1"/>
</dbReference>
<name>A0A4V2QAB2_9BACL</name>
<dbReference type="GO" id="GO:0015648">
    <property type="term" value="F:lipid-linked peptidoglycan transporter activity"/>
    <property type="evidence" value="ECO:0007669"/>
    <property type="project" value="TreeGrafter"/>
</dbReference>
<dbReference type="Proteomes" id="UP000295658">
    <property type="component" value="Unassembled WGS sequence"/>
</dbReference>
<evidence type="ECO:0000256" key="10">
    <source>
        <dbReference type="ARBA" id="ARBA00033270"/>
    </source>
</evidence>
<evidence type="ECO:0000313" key="18">
    <source>
        <dbReference type="EMBL" id="TCL50237.1"/>
    </source>
</evidence>
<dbReference type="PANTHER" id="PTHR30474">
    <property type="entry name" value="CELL CYCLE PROTEIN"/>
    <property type="match status" value="1"/>
</dbReference>
<evidence type="ECO:0000256" key="5">
    <source>
        <dbReference type="ARBA" id="ARBA00022960"/>
    </source>
</evidence>
<reference evidence="18 19" key="1">
    <citation type="submission" date="2019-03" db="EMBL/GenBank/DDBJ databases">
        <title>Genomic Encyclopedia of Type Strains, Phase IV (KMG-IV): sequencing the most valuable type-strain genomes for metagenomic binning, comparative biology and taxonomic classification.</title>
        <authorList>
            <person name="Goeker M."/>
        </authorList>
    </citation>
    <scope>NUCLEOTIDE SEQUENCE [LARGE SCALE GENOMIC DNA]</scope>
    <source>
        <strain evidence="18 19">DSM 24979</strain>
    </source>
</reference>
<evidence type="ECO:0000313" key="19">
    <source>
        <dbReference type="Proteomes" id="UP000295658"/>
    </source>
</evidence>
<dbReference type="InterPro" id="IPR001182">
    <property type="entry name" value="FtsW/RodA"/>
</dbReference>
<evidence type="ECO:0000256" key="12">
    <source>
        <dbReference type="ARBA" id="ARBA00041185"/>
    </source>
</evidence>
<comment type="similarity">
    <text evidence="11">Belongs to the SEDS family. FtsW subfamily.</text>
</comment>
<evidence type="ECO:0000256" key="9">
    <source>
        <dbReference type="ARBA" id="ARBA00032370"/>
    </source>
</evidence>
<accession>A0A4V2QAB2</accession>
<organism evidence="18 19">
    <name type="scientific">Thermolongibacillus altinsuensis</name>
    <dbReference type="NCBI Taxonomy" id="575256"/>
    <lineage>
        <taxon>Bacteria</taxon>
        <taxon>Bacillati</taxon>
        <taxon>Bacillota</taxon>
        <taxon>Bacilli</taxon>
        <taxon>Bacillales</taxon>
        <taxon>Anoxybacillaceae</taxon>
        <taxon>Thermolongibacillus</taxon>
    </lineage>
</organism>
<comment type="subcellular location">
    <subcellularLocation>
        <location evidence="1">Membrane</location>
        <topology evidence="1">Multi-pass membrane protein</topology>
    </subcellularLocation>
</comment>
<keyword evidence="4 17" id="KW-0812">Transmembrane</keyword>
<keyword evidence="8 17" id="KW-0472">Membrane</keyword>
<evidence type="ECO:0000256" key="7">
    <source>
        <dbReference type="ARBA" id="ARBA00022989"/>
    </source>
</evidence>
<dbReference type="RefSeq" id="WP_132948011.1">
    <property type="nucleotide sequence ID" value="NZ_SLUL01000005.1"/>
</dbReference>